<dbReference type="EMBL" id="LAZR01020381">
    <property type="protein sequence ID" value="KKL89102.1"/>
    <property type="molecule type" value="Genomic_DNA"/>
</dbReference>
<protein>
    <submittedName>
        <fullName evidence="2">Uncharacterized protein</fullName>
    </submittedName>
</protein>
<proteinExistence type="predicted"/>
<sequence length="77" mass="7845">GLMISSALFGAPVEPTLIPRIIMVLSMVTGVLTSAAVFIMGLSVTGWAIGAAVDTVQAQAASRESASLETAKEKSHS</sequence>
<reference evidence="2" key="1">
    <citation type="journal article" date="2015" name="Nature">
        <title>Complex archaea that bridge the gap between prokaryotes and eukaryotes.</title>
        <authorList>
            <person name="Spang A."/>
            <person name="Saw J.H."/>
            <person name="Jorgensen S.L."/>
            <person name="Zaremba-Niedzwiedzka K."/>
            <person name="Martijn J."/>
            <person name="Lind A.E."/>
            <person name="van Eijk R."/>
            <person name="Schleper C."/>
            <person name="Guy L."/>
            <person name="Ettema T.J."/>
        </authorList>
    </citation>
    <scope>NUCLEOTIDE SEQUENCE</scope>
</reference>
<feature type="transmembrane region" description="Helical" evidence="1">
    <location>
        <begin position="20"/>
        <end position="42"/>
    </location>
</feature>
<name>A0A0F9IPE4_9ZZZZ</name>
<accession>A0A0F9IPE4</accession>
<gene>
    <name evidence="2" type="ORF">LCGC14_1918030</name>
</gene>
<keyword evidence="1" id="KW-0472">Membrane</keyword>
<comment type="caution">
    <text evidence="2">The sequence shown here is derived from an EMBL/GenBank/DDBJ whole genome shotgun (WGS) entry which is preliminary data.</text>
</comment>
<keyword evidence="1" id="KW-1133">Transmembrane helix</keyword>
<dbReference type="AlphaFoldDB" id="A0A0F9IPE4"/>
<feature type="non-terminal residue" evidence="2">
    <location>
        <position position="1"/>
    </location>
</feature>
<organism evidence="2">
    <name type="scientific">marine sediment metagenome</name>
    <dbReference type="NCBI Taxonomy" id="412755"/>
    <lineage>
        <taxon>unclassified sequences</taxon>
        <taxon>metagenomes</taxon>
        <taxon>ecological metagenomes</taxon>
    </lineage>
</organism>
<evidence type="ECO:0000313" key="2">
    <source>
        <dbReference type="EMBL" id="KKL89102.1"/>
    </source>
</evidence>
<evidence type="ECO:0000256" key="1">
    <source>
        <dbReference type="SAM" id="Phobius"/>
    </source>
</evidence>
<keyword evidence="1" id="KW-0812">Transmembrane</keyword>